<evidence type="ECO:0000256" key="7">
    <source>
        <dbReference type="ARBA" id="ARBA00022989"/>
    </source>
</evidence>
<dbReference type="Ensembl" id="ENSHHUT00000024248.1">
    <property type="protein sequence ID" value="ENSHHUP00000023365.1"/>
    <property type="gene ID" value="ENSHHUG00000014656.1"/>
</dbReference>
<keyword evidence="8" id="KW-0805">Transcription regulation</keyword>
<accession>A0A4W5LCL0</accession>
<evidence type="ECO:0000256" key="5">
    <source>
        <dbReference type="ARBA" id="ARBA00022729"/>
    </source>
</evidence>
<evidence type="ECO:0000256" key="10">
    <source>
        <dbReference type="ARBA" id="ARBA00023163"/>
    </source>
</evidence>
<keyword evidence="5" id="KW-0732">Signal</keyword>
<dbReference type="AlphaFoldDB" id="A0A4W5LCL0"/>
<reference evidence="17" key="2">
    <citation type="submission" date="2025-08" db="UniProtKB">
        <authorList>
            <consortium name="Ensembl"/>
        </authorList>
    </citation>
    <scope>IDENTIFICATION</scope>
</reference>
<comment type="similarity">
    <text evidence="3">Belongs to the VOPP1/ECOP family.</text>
</comment>
<dbReference type="STRING" id="62062.ENSHHUP00000023365"/>
<evidence type="ECO:0000256" key="15">
    <source>
        <dbReference type="ARBA" id="ARBA00035715"/>
    </source>
</evidence>
<evidence type="ECO:0000256" key="16">
    <source>
        <dbReference type="SAM" id="Phobius"/>
    </source>
</evidence>
<dbReference type="PANTHER" id="PTHR14971">
    <property type="entry name" value="VESICULAR, OVEREXPRESSED IN CANCER, PROSURVIVAL PROTEIN 1"/>
    <property type="match status" value="1"/>
</dbReference>
<evidence type="ECO:0000256" key="11">
    <source>
        <dbReference type="ARBA" id="ARBA00023228"/>
    </source>
</evidence>
<evidence type="ECO:0000256" key="12">
    <source>
        <dbReference type="ARBA" id="ARBA00023329"/>
    </source>
</evidence>
<keyword evidence="18" id="KW-1185">Reference proteome</keyword>
<reference evidence="17" key="3">
    <citation type="submission" date="2025-09" db="UniProtKB">
        <authorList>
            <consortium name="Ensembl"/>
        </authorList>
    </citation>
    <scope>IDENTIFICATION</scope>
</reference>
<keyword evidence="7 16" id="KW-1133">Transmembrane helix</keyword>
<feature type="transmembrane region" description="Helical" evidence="16">
    <location>
        <begin position="81"/>
        <end position="101"/>
    </location>
</feature>
<protein>
    <recommendedName>
        <fullName evidence="14">WW domain binding protein VOPP1</fullName>
    </recommendedName>
    <alternativeName>
        <fullName evidence="15">Vesicular, overexpressed in cancer, prosurvival protein 1</fullName>
    </alternativeName>
</protein>
<evidence type="ECO:0000256" key="13">
    <source>
        <dbReference type="ARBA" id="ARBA00035628"/>
    </source>
</evidence>
<name>A0A4W5LCL0_9TELE</name>
<keyword evidence="12" id="KW-0968">Cytoplasmic vesicle</keyword>
<evidence type="ECO:0000256" key="3">
    <source>
        <dbReference type="ARBA" id="ARBA00006655"/>
    </source>
</evidence>
<evidence type="ECO:0000313" key="17">
    <source>
        <dbReference type="Ensembl" id="ENSHHUP00000023365.1"/>
    </source>
</evidence>
<dbReference type="Proteomes" id="UP000314982">
    <property type="component" value="Unassembled WGS sequence"/>
</dbReference>
<organism evidence="17 18">
    <name type="scientific">Hucho hucho</name>
    <name type="common">huchen</name>
    <dbReference type="NCBI Taxonomy" id="62062"/>
    <lineage>
        <taxon>Eukaryota</taxon>
        <taxon>Metazoa</taxon>
        <taxon>Chordata</taxon>
        <taxon>Craniata</taxon>
        <taxon>Vertebrata</taxon>
        <taxon>Euteleostomi</taxon>
        <taxon>Actinopterygii</taxon>
        <taxon>Neopterygii</taxon>
        <taxon>Teleostei</taxon>
        <taxon>Protacanthopterygii</taxon>
        <taxon>Salmoniformes</taxon>
        <taxon>Salmonidae</taxon>
        <taxon>Salmoninae</taxon>
        <taxon>Hucho</taxon>
    </lineage>
</organism>
<keyword evidence="6" id="KW-0967">Endosome</keyword>
<reference evidence="18" key="1">
    <citation type="submission" date="2018-06" db="EMBL/GenBank/DDBJ databases">
        <title>Genome assembly of Danube salmon.</title>
        <authorList>
            <person name="Macqueen D.J."/>
            <person name="Gundappa M.K."/>
        </authorList>
    </citation>
    <scope>NUCLEOTIDE SEQUENCE [LARGE SCALE GENOMIC DNA]</scope>
</reference>
<evidence type="ECO:0000256" key="2">
    <source>
        <dbReference type="ARBA" id="ARBA00004363"/>
    </source>
</evidence>
<dbReference type="PRINTS" id="PR02068">
    <property type="entry name" value="VOPPROTEIN1"/>
</dbReference>
<evidence type="ECO:0000256" key="4">
    <source>
        <dbReference type="ARBA" id="ARBA00022692"/>
    </source>
</evidence>
<keyword evidence="4 16" id="KW-0812">Transmembrane</keyword>
<dbReference type="GO" id="GO:0031902">
    <property type="term" value="C:late endosome membrane"/>
    <property type="evidence" value="ECO:0007669"/>
    <property type="project" value="UniProtKB-SubCell"/>
</dbReference>
<feature type="transmembrane region" description="Helical" evidence="16">
    <location>
        <begin position="20"/>
        <end position="36"/>
    </location>
</feature>
<dbReference type="GO" id="GO:0005765">
    <property type="term" value="C:lysosomal membrane"/>
    <property type="evidence" value="ECO:0007669"/>
    <property type="project" value="UniProtKB-SubCell"/>
</dbReference>
<evidence type="ECO:0000313" key="18">
    <source>
        <dbReference type="Proteomes" id="UP000314982"/>
    </source>
</evidence>
<keyword evidence="9 16" id="KW-0472">Membrane</keyword>
<dbReference type="GeneTree" id="ENSGT00390000015821"/>
<keyword evidence="11" id="KW-0458">Lysosome</keyword>
<dbReference type="InterPro" id="IPR026229">
    <property type="entry name" value="VOPP1"/>
</dbReference>
<dbReference type="PANTHER" id="PTHR14971:SF2">
    <property type="entry name" value="VESICULAR, OVEREXPRESSED IN CANCER, PROSURVIVAL PROTEIN 1"/>
    <property type="match status" value="1"/>
</dbReference>
<comment type="subcellular location">
    <subcellularLocation>
        <location evidence="1">Cytoplasmic vesicle membrane</location>
        <topology evidence="1">Single-pass type I membrane protein</topology>
    </subcellularLocation>
    <subcellularLocation>
        <location evidence="13">Late endosome membrane</location>
        <topology evidence="13">Single-pass membrane protein</topology>
    </subcellularLocation>
    <subcellularLocation>
        <location evidence="2">Lysosome membrane</location>
        <topology evidence="2">Single-pass membrane protein</topology>
    </subcellularLocation>
</comment>
<evidence type="ECO:0000256" key="1">
    <source>
        <dbReference type="ARBA" id="ARBA00004358"/>
    </source>
</evidence>
<sequence>MNFGLSRCLGEQGYCPVLTSRIMAVLCGIIFLFWLVDECTASKKYCWYFEGGYPIYFICRSYEDCCGTRCCVRALSIQRLWYFWLLLMMGVLFCCGAGFFIRRRMNPSPLPEDTFNVSFTRHPMTASGESQSHSLVSCPLPPLHIILIHPLPLPFSLPSLYILFLSKYTSFIFLFNSPLPHPLSRSPSLYLPCSSSVLHHGPFLSLSGPMETELLERNAAYSYSCL</sequence>
<keyword evidence="10" id="KW-0804">Transcription</keyword>
<evidence type="ECO:0000256" key="6">
    <source>
        <dbReference type="ARBA" id="ARBA00022753"/>
    </source>
</evidence>
<evidence type="ECO:0000256" key="14">
    <source>
        <dbReference type="ARBA" id="ARBA00035708"/>
    </source>
</evidence>
<evidence type="ECO:0000256" key="8">
    <source>
        <dbReference type="ARBA" id="ARBA00023015"/>
    </source>
</evidence>
<proteinExistence type="inferred from homology"/>
<evidence type="ECO:0000256" key="9">
    <source>
        <dbReference type="ARBA" id="ARBA00023136"/>
    </source>
</evidence>